<dbReference type="CDD" id="cd06574">
    <property type="entry name" value="TM_PBP1_branched-chain-AA_like"/>
    <property type="match status" value="1"/>
</dbReference>
<keyword evidence="4 6" id="KW-1133">Transmembrane helix</keyword>
<dbReference type="GO" id="GO:0005886">
    <property type="term" value="C:plasma membrane"/>
    <property type="evidence" value="ECO:0007669"/>
    <property type="project" value="UniProtKB-SubCell"/>
</dbReference>
<keyword evidence="8" id="KW-1185">Reference proteome</keyword>
<dbReference type="Proteomes" id="UP000005990">
    <property type="component" value="Unassembled WGS sequence"/>
</dbReference>
<dbReference type="InterPro" id="IPR001851">
    <property type="entry name" value="ABC_transp_permease"/>
</dbReference>
<sequence>MTIYFSALIQGILWGIMGMGLYISFRILRFTDLTSEASFTIGAAASVMFASQGMHPILVLVVSILFGMLAGLVTGLLTTLFDIPDLLASIITMTGLYSVNLRIMGRPNASYRGSETIYSLIASWIEDINYQRLFIGLLISLILILALQFFFRTDLGQAMIATGDNPKMAQSIGIKTKSMTCLALMIANGLIALAGALISQDNSFTDISMGTGTVVIALASIVIGELLLSKQVTLFVRLISIVLGAIIYRLILVFVLQLGLNPNDFKLISALVLAVFLALPKFRYFLPHSLQRKGQA</sequence>
<evidence type="ECO:0000313" key="8">
    <source>
        <dbReference type="Proteomes" id="UP000005990"/>
    </source>
</evidence>
<feature type="transmembrane region" description="Helical" evidence="6">
    <location>
        <begin position="210"/>
        <end position="228"/>
    </location>
</feature>
<dbReference type="PANTHER" id="PTHR32196">
    <property type="entry name" value="ABC TRANSPORTER PERMEASE PROTEIN YPHD-RELATED-RELATED"/>
    <property type="match status" value="1"/>
</dbReference>
<protein>
    <submittedName>
        <fullName evidence="7">Branched-chain amino acid ABC transporter, permease protein</fullName>
    </submittedName>
</protein>
<name>E4KQ14_9LACT</name>
<feature type="transmembrane region" description="Helical" evidence="6">
    <location>
        <begin position="7"/>
        <end position="27"/>
    </location>
</feature>
<dbReference type="STRING" id="908337.HMPREF9257_1167"/>
<feature type="transmembrane region" description="Helical" evidence="6">
    <location>
        <begin position="133"/>
        <end position="151"/>
    </location>
</feature>
<comment type="caution">
    <text evidence="7">The sequence shown here is derived from an EMBL/GenBank/DDBJ whole genome shotgun (WGS) entry which is preliminary data.</text>
</comment>
<dbReference type="PANTHER" id="PTHR32196:SF69">
    <property type="entry name" value="BRANCHED-CHAIN AMINO ACID TRANSPORT SYSTEM, PERMEASE PROTEIN"/>
    <property type="match status" value="1"/>
</dbReference>
<feature type="transmembrane region" description="Helical" evidence="6">
    <location>
        <begin position="267"/>
        <end position="286"/>
    </location>
</feature>
<dbReference type="RefSeq" id="WP_006418255.1">
    <property type="nucleotide sequence ID" value="NZ_AENN01000015.1"/>
</dbReference>
<organism evidence="7 8">
    <name type="scientific">Eremococcus coleocola ACS-139-V-Col8</name>
    <dbReference type="NCBI Taxonomy" id="908337"/>
    <lineage>
        <taxon>Bacteria</taxon>
        <taxon>Bacillati</taxon>
        <taxon>Bacillota</taxon>
        <taxon>Bacilli</taxon>
        <taxon>Lactobacillales</taxon>
        <taxon>Aerococcaceae</taxon>
        <taxon>Eremococcus</taxon>
    </lineage>
</organism>
<dbReference type="EMBL" id="AENN01000015">
    <property type="protein sequence ID" value="EFR31052.1"/>
    <property type="molecule type" value="Genomic_DNA"/>
</dbReference>
<dbReference type="eggNOG" id="COG4120">
    <property type="taxonomic scope" value="Bacteria"/>
</dbReference>
<dbReference type="OrthoDB" id="9778389at2"/>
<gene>
    <name evidence="7" type="ORF">HMPREF9257_1167</name>
</gene>
<keyword evidence="3 6" id="KW-0812">Transmembrane</keyword>
<evidence type="ECO:0000256" key="4">
    <source>
        <dbReference type="ARBA" id="ARBA00022989"/>
    </source>
</evidence>
<evidence type="ECO:0000256" key="5">
    <source>
        <dbReference type="ARBA" id="ARBA00023136"/>
    </source>
</evidence>
<accession>E4KQ14</accession>
<evidence type="ECO:0000256" key="6">
    <source>
        <dbReference type="SAM" id="Phobius"/>
    </source>
</evidence>
<dbReference type="GO" id="GO:0022857">
    <property type="term" value="F:transmembrane transporter activity"/>
    <property type="evidence" value="ECO:0007669"/>
    <property type="project" value="InterPro"/>
</dbReference>
<keyword evidence="5 6" id="KW-0472">Membrane</keyword>
<proteinExistence type="predicted"/>
<feature type="transmembrane region" description="Helical" evidence="6">
    <location>
        <begin position="57"/>
        <end position="77"/>
    </location>
</feature>
<evidence type="ECO:0000256" key="1">
    <source>
        <dbReference type="ARBA" id="ARBA00004651"/>
    </source>
</evidence>
<evidence type="ECO:0000256" key="3">
    <source>
        <dbReference type="ARBA" id="ARBA00022692"/>
    </source>
</evidence>
<feature type="transmembrane region" description="Helical" evidence="6">
    <location>
        <begin position="235"/>
        <end position="255"/>
    </location>
</feature>
<dbReference type="Pfam" id="PF02653">
    <property type="entry name" value="BPD_transp_2"/>
    <property type="match status" value="1"/>
</dbReference>
<evidence type="ECO:0000256" key="2">
    <source>
        <dbReference type="ARBA" id="ARBA00022475"/>
    </source>
</evidence>
<reference evidence="7 8" key="1">
    <citation type="submission" date="2010-10" db="EMBL/GenBank/DDBJ databases">
        <authorList>
            <person name="Durkin A.S."/>
            <person name="Madupu R."/>
            <person name="Torralba M."/>
            <person name="Gillis M."/>
            <person name="Methe B."/>
            <person name="Sutton G."/>
            <person name="Nelson K.E."/>
        </authorList>
    </citation>
    <scope>NUCLEOTIDE SEQUENCE [LARGE SCALE GENOMIC DNA]</scope>
    <source>
        <strain evidence="7 8">ACS-139-V-Col8</strain>
    </source>
</reference>
<comment type="subcellular location">
    <subcellularLocation>
        <location evidence="1">Cell membrane</location>
        <topology evidence="1">Multi-pass membrane protein</topology>
    </subcellularLocation>
</comment>
<dbReference type="PRINTS" id="PR00173">
    <property type="entry name" value="EDTRNSPORT"/>
</dbReference>
<dbReference type="AlphaFoldDB" id="E4KQ14"/>
<feature type="transmembrane region" description="Helical" evidence="6">
    <location>
        <begin position="178"/>
        <end position="198"/>
    </location>
</feature>
<keyword evidence="2" id="KW-1003">Cell membrane</keyword>
<evidence type="ECO:0000313" key="7">
    <source>
        <dbReference type="EMBL" id="EFR31052.1"/>
    </source>
</evidence>